<dbReference type="GO" id="GO:0003677">
    <property type="term" value="F:DNA binding"/>
    <property type="evidence" value="ECO:0007669"/>
    <property type="project" value="UniProtKB-KW"/>
</dbReference>
<evidence type="ECO:0000313" key="5">
    <source>
        <dbReference type="Proteomes" id="UP000183413"/>
    </source>
</evidence>
<dbReference type="GO" id="GO:0003700">
    <property type="term" value="F:DNA-binding transcription factor activity"/>
    <property type="evidence" value="ECO:0007669"/>
    <property type="project" value="InterPro"/>
</dbReference>
<dbReference type="Pfam" id="PF00583">
    <property type="entry name" value="Acetyltransf_1"/>
    <property type="match status" value="1"/>
</dbReference>
<dbReference type="PROSITE" id="PS50995">
    <property type="entry name" value="HTH_MARR_2"/>
    <property type="match status" value="1"/>
</dbReference>
<gene>
    <name evidence="4" type="ORF">SAMN04489713_102408</name>
</gene>
<keyword evidence="1" id="KW-0808">Transferase</keyword>
<keyword evidence="4" id="KW-0238">DNA-binding</keyword>
<dbReference type="InterPro" id="IPR036388">
    <property type="entry name" value="WH-like_DNA-bd_sf"/>
</dbReference>
<dbReference type="Proteomes" id="UP000183413">
    <property type="component" value="Unassembled WGS sequence"/>
</dbReference>
<proteinExistence type="predicted"/>
<organism evidence="4 5">
    <name type="scientific">Actinomadura madurae</name>
    <dbReference type="NCBI Taxonomy" id="1993"/>
    <lineage>
        <taxon>Bacteria</taxon>
        <taxon>Bacillati</taxon>
        <taxon>Actinomycetota</taxon>
        <taxon>Actinomycetes</taxon>
        <taxon>Streptosporangiales</taxon>
        <taxon>Thermomonosporaceae</taxon>
        <taxon>Actinomadura</taxon>
    </lineage>
</organism>
<dbReference type="InterPro" id="IPR000835">
    <property type="entry name" value="HTH_MarR-typ"/>
</dbReference>
<dbReference type="EMBL" id="FOVH01000002">
    <property type="protein sequence ID" value="SFN56024.1"/>
    <property type="molecule type" value="Genomic_DNA"/>
</dbReference>
<dbReference type="SUPFAM" id="SSF55729">
    <property type="entry name" value="Acyl-CoA N-acyltransferases (Nat)"/>
    <property type="match status" value="1"/>
</dbReference>
<dbReference type="RefSeq" id="WP_075020366.1">
    <property type="nucleotide sequence ID" value="NZ_FOVH01000002.1"/>
</dbReference>
<dbReference type="STRING" id="1993.SAMN04489713_102408"/>
<evidence type="ECO:0000259" key="3">
    <source>
        <dbReference type="PROSITE" id="PS51186"/>
    </source>
</evidence>
<sequence length="307" mass="34213">MAVTPEDVGTVRAFNRFYTGVIGVLGEGLVRSPYSLTEARVIFELAQREDSEVLALRRALGLDAGYLSRMLARFEADGLVVRERAAGDARRQVVRLTPRGREVFAMLDERSVAEIRDLLDGLDPAGRRRLVSAMRSIQEILGDRTRGDGFTLRALRPGDLGWVVERNGALYDEECGWDRTYEALVASVVADYVRGHDPEREDAWIAESGGVRVGAVFCVRREDDVAQLRLLHVEPDARGTGVGAALVAECVRFATEAGYAEMMLWTTALQRPAHRLYERAGFVLTEEEPPVERFGDVVHGQVWRLKL</sequence>
<feature type="domain" description="N-acetyltransferase" evidence="3">
    <location>
        <begin position="150"/>
        <end position="307"/>
    </location>
</feature>
<dbReference type="PANTHER" id="PTHR13947:SF37">
    <property type="entry name" value="LD18367P"/>
    <property type="match status" value="1"/>
</dbReference>
<reference evidence="4 5" key="1">
    <citation type="submission" date="2016-10" db="EMBL/GenBank/DDBJ databases">
        <authorList>
            <person name="de Groot N.N."/>
        </authorList>
    </citation>
    <scope>NUCLEOTIDE SEQUENCE [LARGE SCALE GENOMIC DNA]</scope>
    <source>
        <strain evidence="4 5">DSM 43067</strain>
    </source>
</reference>
<dbReference type="Pfam" id="PF12802">
    <property type="entry name" value="MarR_2"/>
    <property type="match status" value="1"/>
</dbReference>
<dbReference type="AlphaFoldDB" id="A0A1I5A0P5"/>
<protein>
    <submittedName>
        <fullName evidence="4">DNA-binding transcriptional regulator, MarR family</fullName>
    </submittedName>
</protein>
<accession>A0A1I5A0P5</accession>
<dbReference type="InterPro" id="IPR000182">
    <property type="entry name" value="GNAT_dom"/>
</dbReference>
<dbReference type="CDD" id="cd04301">
    <property type="entry name" value="NAT_SF"/>
    <property type="match status" value="1"/>
</dbReference>
<dbReference type="InterPro" id="IPR016181">
    <property type="entry name" value="Acyl_CoA_acyltransferase"/>
</dbReference>
<dbReference type="PANTHER" id="PTHR13947">
    <property type="entry name" value="GNAT FAMILY N-ACETYLTRANSFERASE"/>
    <property type="match status" value="1"/>
</dbReference>
<evidence type="ECO:0000313" key="4">
    <source>
        <dbReference type="EMBL" id="SFN56024.1"/>
    </source>
</evidence>
<evidence type="ECO:0000259" key="2">
    <source>
        <dbReference type="PROSITE" id="PS50995"/>
    </source>
</evidence>
<dbReference type="SUPFAM" id="SSF46785">
    <property type="entry name" value="Winged helix' DNA-binding domain"/>
    <property type="match status" value="1"/>
</dbReference>
<feature type="domain" description="HTH marR-type" evidence="2">
    <location>
        <begin position="1"/>
        <end position="139"/>
    </location>
</feature>
<name>A0A1I5A0P5_9ACTN</name>
<dbReference type="Gene3D" id="1.10.10.10">
    <property type="entry name" value="Winged helix-like DNA-binding domain superfamily/Winged helix DNA-binding domain"/>
    <property type="match status" value="1"/>
</dbReference>
<dbReference type="InParanoid" id="A0A1I5A0P5"/>
<dbReference type="eggNOG" id="COG0456">
    <property type="taxonomic scope" value="Bacteria"/>
</dbReference>
<dbReference type="InterPro" id="IPR036390">
    <property type="entry name" value="WH_DNA-bd_sf"/>
</dbReference>
<dbReference type="InterPro" id="IPR050769">
    <property type="entry name" value="NAT_camello-type"/>
</dbReference>
<dbReference type="SMART" id="SM00347">
    <property type="entry name" value="HTH_MARR"/>
    <property type="match status" value="1"/>
</dbReference>
<evidence type="ECO:0000256" key="1">
    <source>
        <dbReference type="ARBA" id="ARBA00022679"/>
    </source>
</evidence>
<keyword evidence="5" id="KW-1185">Reference proteome</keyword>
<dbReference type="PROSITE" id="PS51186">
    <property type="entry name" value="GNAT"/>
    <property type="match status" value="1"/>
</dbReference>
<dbReference type="GO" id="GO:0008080">
    <property type="term" value="F:N-acetyltransferase activity"/>
    <property type="evidence" value="ECO:0007669"/>
    <property type="project" value="InterPro"/>
</dbReference>
<dbReference type="eggNOG" id="COG1846">
    <property type="taxonomic scope" value="Bacteria"/>
</dbReference>
<dbReference type="Gene3D" id="3.40.630.30">
    <property type="match status" value="1"/>
</dbReference>